<dbReference type="EMBL" id="GL883104">
    <property type="protein sequence ID" value="EGG07345.1"/>
    <property type="molecule type" value="Genomic_DNA"/>
</dbReference>
<keyword evidence="3" id="KW-0418">Kinase</keyword>
<dbReference type="GO" id="GO:0005829">
    <property type="term" value="C:cytosol"/>
    <property type="evidence" value="ECO:0007669"/>
    <property type="project" value="TreeGrafter"/>
</dbReference>
<dbReference type="Pfam" id="PF08543">
    <property type="entry name" value="Phos_pyr_kin"/>
    <property type="match status" value="1"/>
</dbReference>
<dbReference type="FunCoup" id="F4RJP5">
    <property type="interactions" value="224"/>
</dbReference>
<dbReference type="GO" id="GO:0009228">
    <property type="term" value="P:thiamine biosynthetic process"/>
    <property type="evidence" value="ECO:0007669"/>
    <property type="project" value="InterPro"/>
</dbReference>
<organism evidence="8">
    <name type="scientific">Melampsora larici-populina (strain 98AG31 / pathotype 3-4-7)</name>
    <name type="common">Poplar leaf rust fungus</name>
    <dbReference type="NCBI Taxonomy" id="747676"/>
    <lineage>
        <taxon>Eukaryota</taxon>
        <taxon>Fungi</taxon>
        <taxon>Dikarya</taxon>
        <taxon>Basidiomycota</taxon>
        <taxon>Pucciniomycotina</taxon>
        <taxon>Pucciniomycetes</taxon>
        <taxon>Pucciniales</taxon>
        <taxon>Melampsoraceae</taxon>
        <taxon>Melampsora</taxon>
    </lineage>
</organism>
<dbReference type="InParanoid" id="F4RJP5"/>
<dbReference type="GO" id="GO:0008972">
    <property type="term" value="F:phosphomethylpyrimidine kinase activity"/>
    <property type="evidence" value="ECO:0007669"/>
    <property type="project" value="InterPro"/>
</dbReference>
<keyword evidence="1" id="KW-0808">Transferase</keyword>
<dbReference type="OrthoDB" id="10028886at2759"/>
<evidence type="ECO:0000256" key="4">
    <source>
        <dbReference type="ARBA" id="ARBA00022840"/>
    </source>
</evidence>
<reference evidence="8" key="1">
    <citation type="journal article" date="2011" name="Proc. Natl. Acad. Sci. U.S.A.">
        <title>Obligate biotrophy features unraveled by the genomic analysis of rust fungi.</title>
        <authorList>
            <person name="Duplessis S."/>
            <person name="Cuomo C.A."/>
            <person name="Lin Y.-C."/>
            <person name="Aerts A."/>
            <person name="Tisserant E."/>
            <person name="Veneault-Fourrey C."/>
            <person name="Joly D.L."/>
            <person name="Hacquard S."/>
            <person name="Amselem J."/>
            <person name="Cantarel B.L."/>
            <person name="Chiu R."/>
            <person name="Coutinho P.M."/>
            <person name="Feau N."/>
            <person name="Field M."/>
            <person name="Frey P."/>
            <person name="Gelhaye E."/>
            <person name="Goldberg J."/>
            <person name="Grabherr M.G."/>
            <person name="Kodira C.D."/>
            <person name="Kohler A."/>
            <person name="Kuees U."/>
            <person name="Lindquist E.A."/>
            <person name="Lucas S.M."/>
            <person name="Mago R."/>
            <person name="Mauceli E."/>
            <person name="Morin E."/>
            <person name="Murat C."/>
            <person name="Pangilinan J.L."/>
            <person name="Park R."/>
            <person name="Pearson M."/>
            <person name="Quesneville H."/>
            <person name="Rouhier N."/>
            <person name="Sakthikumar S."/>
            <person name="Salamov A.A."/>
            <person name="Schmutz J."/>
            <person name="Selles B."/>
            <person name="Shapiro H."/>
            <person name="Tanguay P."/>
            <person name="Tuskan G.A."/>
            <person name="Henrissat B."/>
            <person name="Van de Peer Y."/>
            <person name="Rouze P."/>
            <person name="Ellis J.G."/>
            <person name="Dodds P.N."/>
            <person name="Schein J.E."/>
            <person name="Zhong S."/>
            <person name="Hamelin R.C."/>
            <person name="Grigoriev I.V."/>
            <person name="Szabo L.J."/>
            <person name="Martin F."/>
        </authorList>
    </citation>
    <scope>NUCLEOTIDE SEQUENCE [LARGE SCALE GENOMIC DNA]</scope>
    <source>
        <strain evidence="8">98AG31 / pathotype 3-4-7</strain>
    </source>
</reference>
<dbReference type="NCBIfam" id="TIGR00097">
    <property type="entry name" value="HMP-P_kinase"/>
    <property type="match status" value="1"/>
</dbReference>
<evidence type="ECO:0000313" key="8">
    <source>
        <dbReference type="Proteomes" id="UP000001072"/>
    </source>
</evidence>
<dbReference type="GeneID" id="18926925"/>
<feature type="non-terminal residue" evidence="7">
    <location>
        <position position="1"/>
    </location>
</feature>
<evidence type="ECO:0000256" key="3">
    <source>
        <dbReference type="ARBA" id="ARBA00022777"/>
    </source>
</evidence>
<dbReference type="PANTHER" id="PTHR20858:SF17">
    <property type="entry name" value="HYDROXYMETHYLPYRIMIDINE_PHOSPHOMETHYLPYRIMIDINE KINASE THI20-RELATED"/>
    <property type="match status" value="1"/>
</dbReference>
<dbReference type="FunFam" id="1.20.910.10:FF:000003">
    <property type="entry name" value="Hydroxymethylpyrimidine/phosphomethylpyrimidine kinase THI20"/>
    <property type="match status" value="1"/>
</dbReference>
<evidence type="ECO:0000256" key="1">
    <source>
        <dbReference type="ARBA" id="ARBA00022679"/>
    </source>
</evidence>
<keyword evidence="8" id="KW-1185">Reference proteome</keyword>
<feature type="non-terminal residue" evidence="7">
    <location>
        <position position="499"/>
    </location>
</feature>
<dbReference type="GO" id="GO:0005524">
    <property type="term" value="F:ATP binding"/>
    <property type="evidence" value="ECO:0007669"/>
    <property type="project" value="UniProtKB-KW"/>
</dbReference>
<feature type="domain" description="Pyridoxamine kinase/Phosphomethylpyrimidine kinase" evidence="6">
    <location>
        <begin position="8"/>
        <end position="265"/>
    </location>
</feature>
<dbReference type="SUPFAM" id="SSF53613">
    <property type="entry name" value="Ribokinase-like"/>
    <property type="match status" value="1"/>
</dbReference>
<dbReference type="FunFam" id="3.40.1190.20:FF:000003">
    <property type="entry name" value="Phosphomethylpyrimidine kinase ThiD"/>
    <property type="match status" value="1"/>
</dbReference>
<dbReference type="eggNOG" id="KOG2598">
    <property type="taxonomic scope" value="Eukaryota"/>
</dbReference>
<evidence type="ECO:0000313" key="7">
    <source>
        <dbReference type="EMBL" id="EGG07345.1"/>
    </source>
</evidence>
<gene>
    <name evidence="7" type="ORF">MELLADRAFT_24931</name>
</gene>
<dbReference type="Pfam" id="PF03070">
    <property type="entry name" value="TENA_THI-4"/>
    <property type="match status" value="1"/>
</dbReference>
<dbReference type="CDD" id="cd01169">
    <property type="entry name" value="HMPP_kinase"/>
    <property type="match status" value="1"/>
</dbReference>
<dbReference type="CDD" id="cd19367">
    <property type="entry name" value="TenA_C_ScTHI20-like"/>
    <property type="match status" value="1"/>
</dbReference>
<sequence>LLTIAGSDSSGGAGIQADLKTFNSLQTYGLSVITAVTSQNTQGVTGVESISTSMVYKQIEAVGLDINIDAIKTGMLHSSEIIDAVHRGLMRLYPDSASRPILVIDPVMVSTSGHHLLQPDAVETLSKLLLPLATLVTPNVDEAIILSGWRNTNRKISTLEDMKACAKIIGKSGPRRVLITGGHFLPEDPMITDVLYESDIDAFQVFCHPIDTRNTHGTGCTLSAALTVYLAKGWTIAAAVDCAIKFVADAMAFSFVIGKGSGPLNHHHNIIQRPLSLPNKHTPYPFTSSLVEACRDQWTTFTSTHKFLQGIKDGTLPKECFKYFLQQDYIFLTHYARIHSLMGFKCDSMQEIQATANIVHHIAEESKLHIDICKAWGLSEDDFHRTQESNHTIAYTRYVMDVGFSKSLLHLRVATAPCLLGYGEMGLNLLQDPATVKEGNPYWDWINNYAGERFQNAVKMGRDLLEHSVKEDVPSANTFTELRGIFTKAVALEIDFWQM</sequence>
<dbReference type="HOGENOM" id="CLU_020520_2_1_1"/>
<dbReference type="Proteomes" id="UP000001072">
    <property type="component" value="Unassembled WGS sequence"/>
</dbReference>
<protein>
    <recommendedName>
        <fullName evidence="9">Pyridoxamine kinase/Phosphomethylpyrimidine kinase domain-containing protein</fullName>
    </recommendedName>
</protein>
<dbReference type="InterPro" id="IPR004399">
    <property type="entry name" value="HMP/HMP-P_kinase_dom"/>
</dbReference>
<evidence type="ECO:0008006" key="9">
    <source>
        <dbReference type="Google" id="ProtNLM"/>
    </source>
</evidence>
<evidence type="ECO:0000256" key="2">
    <source>
        <dbReference type="ARBA" id="ARBA00022741"/>
    </source>
</evidence>
<dbReference type="KEGG" id="mlr:MELLADRAFT_24931"/>
<keyword evidence="4" id="KW-0067">ATP-binding</keyword>
<dbReference type="AlphaFoldDB" id="F4RJP5"/>
<dbReference type="InterPro" id="IPR004305">
    <property type="entry name" value="Thiaminase-2/PQQC"/>
</dbReference>
<dbReference type="Gene3D" id="1.20.910.10">
    <property type="entry name" value="Heme oxygenase-like"/>
    <property type="match status" value="1"/>
</dbReference>
<evidence type="ECO:0000259" key="5">
    <source>
        <dbReference type="Pfam" id="PF03070"/>
    </source>
</evidence>
<name>F4RJP5_MELLP</name>
<keyword evidence="2" id="KW-0547">Nucleotide-binding</keyword>
<dbReference type="InterPro" id="IPR016084">
    <property type="entry name" value="Haem_Oase-like_multi-hlx"/>
</dbReference>
<accession>F4RJP5</accession>
<evidence type="ECO:0000259" key="6">
    <source>
        <dbReference type="Pfam" id="PF08543"/>
    </source>
</evidence>
<dbReference type="InterPro" id="IPR029056">
    <property type="entry name" value="Ribokinase-like"/>
</dbReference>
<dbReference type="STRING" id="747676.F4RJP5"/>
<dbReference type="GO" id="GO:0008902">
    <property type="term" value="F:hydroxymethylpyrimidine kinase activity"/>
    <property type="evidence" value="ECO:0007669"/>
    <property type="project" value="TreeGrafter"/>
</dbReference>
<dbReference type="InterPro" id="IPR013749">
    <property type="entry name" value="PM/HMP-P_kinase-1"/>
</dbReference>
<dbReference type="VEuPathDB" id="FungiDB:MELLADRAFT_24931"/>
<dbReference type="RefSeq" id="XP_007409252.1">
    <property type="nucleotide sequence ID" value="XM_007409190.1"/>
</dbReference>
<dbReference type="SUPFAM" id="SSF48613">
    <property type="entry name" value="Heme oxygenase-like"/>
    <property type="match status" value="1"/>
</dbReference>
<feature type="domain" description="Thiaminase-2/PQQC" evidence="5">
    <location>
        <begin position="296"/>
        <end position="499"/>
    </location>
</feature>
<dbReference type="PANTHER" id="PTHR20858">
    <property type="entry name" value="PHOSPHOMETHYLPYRIMIDINE KINASE"/>
    <property type="match status" value="1"/>
</dbReference>
<proteinExistence type="predicted"/>
<dbReference type="Gene3D" id="3.40.1190.20">
    <property type="match status" value="1"/>
</dbReference>